<accession>A0ABS5G9H7</accession>
<evidence type="ECO:0000259" key="1">
    <source>
        <dbReference type="Pfam" id="PF21834"/>
    </source>
</evidence>
<proteinExistence type="predicted"/>
<gene>
    <name evidence="2" type="ORF">JQ619_19640</name>
</gene>
<dbReference type="Pfam" id="PF21834">
    <property type="entry name" value="DUF6894"/>
    <property type="match status" value="1"/>
</dbReference>
<evidence type="ECO:0000313" key="3">
    <source>
        <dbReference type="Proteomes" id="UP001314635"/>
    </source>
</evidence>
<dbReference type="RefSeq" id="WP_012042565.1">
    <property type="nucleotide sequence ID" value="NZ_JABFDP010000021.1"/>
</dbReference>
<name>A0ABS5G9H7_9BRAD</name>
<protein>
    <recommendedName>
        <fullName evidence="1">DUF6894 domain-containing protein</fullName>
    </recommendedName>
</protein>
<organism evidence="2 3">
    <name type="scientific">Bradyrhizobium denitrificans</name>
    <dbReference type="NCBI Taxonomy" id="2734912"/>
    <lineage>
        <taxon>Bacteria</taxon>
        <taxon>Pseudomonadati</taxon>
        <taxon>Pseudomonadota</taxon>
        <taxon>Alphaproteobacteria</taxon>
        <taxon>Hyphomicrobiales</taxon>
        <taxon>Nitrobacteraceae</taxon>
        <taxon>Bradyrhizobium</taxon>
    </lineage>
</organism>
<sequence length="77" mass="8794">MSLYFFRISQGRYSGAADQPYEFANRESAWKELTAVCSDLIGGISRTLQQGTEWQMELLDESKQPVFRIRLVSEAVS</sequence>
<dbReference type="InterPro" id="IPR054189">
    <property type="entry name" value="DUF6894"/>
</dbReference>
<feature type="domain" description="DUF6894" evidence="1">
    <location>
        <begin position="3"/>
        <end position="71"/>
    </location>
</feature>
<comment type="caution">
    <text evidence="2">The sequence shown here is derived from an EMBL/GenBank/DDBJ whole genome shotgun (WGS) entry which is preliminary data.</text>
</comment>
<evidence type="ECO:0000313" key="2">
    <source>
        <dbReference type="EMBL" id="MBR1137990.1"/>
    </source>
</evidence>
<dbReference type="EMBL" id="JAFCLK010000018">
    <property type="protein sequence ID" value="MBR1137990.1"/>
    <property type="molecule type" value="Genomic_DNA"/>
</dbReference>
<dbReference type="Proteomes" id="UP001314635">
    <property type="component" value="Unassembled WGS sequence"/>
</dbReference>
<keyword evidence="3" id="KW-1185">Reference proteome</keyword>
<reference evidence="3" key="1">
    <citation type="journal article" date="2021" name="ISME J.">
        <title>Evolutionary origin and ecological implication of a unique nif island in free-living Bradyrhizobium lineages.</title>
        <authorList>
            <person name="Tao J."/>
        </authorList>
    </citation>
    <scope>NUCLEOTIDE SEQUENCE [LARGE SCALE GENOMIC DNA]</scope>
    <source>
        <strain evidence="3">SZCCT0094</strain>
    </source>
</reference>